<protein>
    <submittedName>
        <fullName evidence="1">Uncharacterized protein</fullName>
    </submittedName>
</protein>
<comment type="caution">
    <text evidence="1">The sequence shown here is derived from an EMBL/GenBank/DDBJ whole genome shotgun (WGS) entry which is preliminary data.</text>
</comment>
<dbReference type="Proteomes" id="UP001175353">
    <property type="component" value="Unassembled WGS sequence"/>
</dbReference>
<evidence type="ECO:0000313" key="2">
    <source>
        <dbReference type="Proteomes" id="UP001175353"/>
    </source>
</evidence>
<reference evidence="1" key="1">
    <citation type="submission" date="2023-06" db="EMBL/GenBank/DDBJ databases">
        <title>Black Yeasts Isolated from many extreme environments.</title>
        <authorList>
            <person name="Coleine C."/>
            <person name="Stajich J.E."/>
            <person name="Selbmann L."/>
        </authorList>
    </citation>
    <scope>NUCLEOTIDE SEQUENCE</scope>
    <source>
        <strain evidence="1">CCFEE 5200</strain>
    </source>
</reference>
<gene>
    <name evidence="1" type="ORF">LTR91_025376</name>
</gene>
<sequence>MTNELSRQEIYKVGEAIADGDSDQVVVTTLADLFDVGKAVSKDSSAQLLGFMSPDDLRHVISRS</sequence>
<dbReference type="AlphaFoldDB" id="A0AAN6JWP8"/>
<dbReference type="EMBL" id="JAUJLE010000765">
    <property type="protein sequence ID" value="KAK0950838.1"/>
    <property type="molecule type" value="Genomic_DNA"/>
</dbReference>
<evidence type="ECO:0000313" key="1">
    <source>
        <dbReference type="EMBL" id="KAK0950838.1"/>
    </source>
</evidence>
<keyword evidence="2" id="KW-1185">Reference proteome</keyword>
<name>A0AAN6JWP8_9PEZI</name>
<organism evidence="1 2">
    <name type="scientific">Friedmanniomyces endolithicus</name>
    <dbReference type="NCBI Taxonomy" id="329885"/>
    <lineage>
        <taxon>Eukaryota</taxon>
        <taxon>Fungi</taxon>
        <taxon>Dikarya</taxon>
        <taxon>Ascomycota</taxon>
        <taxon>Pezizomycotina</taxon>
        <taxon>Dothideomycetes</taxon>
        <taxon>Dothideomycetidae</taxon>
        <taxon>Mycosphaerellales</taxon>
        <taxon>Teratosphaeriaceae</taxon>
        <taxon>Friedmanniomyces</taxon>
    </lineage>
</organism>
<proteinExistence type="predicted"/>
<feature type="non-terminal residue" evidence="1">
    <location>
        <position position="64"/>
    </location>
</feature>
<accession>A0AAN6JWP8</accession>